<dbReference type="Gene3D" id="2.130.10.10">
    <property type="entry name" value="YVTN repeat-like/Quinoprotein amine dehydrogenase"/>
    <property type="match status" value="1"/>
</dbReference>
<keyword evidence="1" id="KW-0853">WD repeat</keyword>
<dbReference type="InterPro" id="IPR051733">
    <property type="entry name" value="WD_repeat_DCAF13/WDSOF1"/>
</dbReference>
<comment type="caution">
    <text evidence="2">The sequence shown here is derived from an EMBL/GenBank/DDBJ whole genome shotgun (WGS) entry which is preliminary data.</text>
</comment>
<evidence type="ECO:0000313" key="3">
    <source>
        <dbReference type="Proteomes" id="UP001434883"/>
    </source>
</evidence>
<dbReference type="Proteomes" id="UP001434883">
    <property type="component" value="Unassembled WGS sequence"/>
</dbReference>
<organism evidence="2 3">
    <name type="scientific">Xenoophorus captivus</name>
    <dbReference type="NCBI Taxonomy" id="1517983"/>
    <lineage>
        <taxon>Eukaryota</taxon>
        <taxon>Metazoa</taxon>
        <taxon>Chordata</taxon>
        <taxon>Craniata</taxon>
        <taxon>Vertebrata</taxon>
        <taxon>Euteleostomi</taxon>
        <taxon>Actinopterygii</taxon>
        <taxon>Neopterygii</taxon>
        <taxon>Teleostei</taxon>
        <taxon>Neoteleostei</taxon>
        <taxon>Acanthomorphata</taxon>
        <taxon>Ovalentaria</taxon>
        <taxon>Atherinomorphae</taxon>
        <taxon>Cyprinodontiformes</taxon>
        <taxon>Goodeidae</taxon>
        <taxon>Xenoophorus</taxon>
    </lineage>
</organism>
<proteinExistence type="predicted"/>
<dbReference type="InterPro" id="IPR001680">
    <property type="entry name" value="WD40_rpt"/>
</dbReference>
<accession>A0ABV0QUC8</accession>
<name>A0ABV0QUC8_9TELE</name>
<keyword evidence="3" id="KW-1185">Reference proteome</keyword>
<dbReference type="PANTHER" id="PTHR22851:SF0">
    <property type="entry name" value="DDB1- AND CUL4-ASSOCIATED FACTOR 13"/>
    <property type="match status" value="1"/>
</dbReference>
<feature type="non-terminal residue" evidence="2">
    <location>
        <position position="1"/>
    </location>
</feature>
<dbReference type="InterPro" id="IPR011047">
    <property type="entry name" value="Quinoprotein_ADH-like_sf"/>
</dbReference>
<dbReference type="PANTHER" id="PTHR22851">
    <property type="entry name" value="U3 SMALL NUCLEOLAR RNA U3 SNORNA ASSOCIATED PROTEIN"/>
    <property type="match status" value="1"/>
</dbReference>
<sequence>VIMTMRTNTLCWNPMEAYCFTCANEDYNLYTYDMRHLEKPIKVHMDHVSAVLDVDYSPTGQEFVSASFDKTIRIFSKDDGHSREVYHTKRMQHVICIKWSADNKYILSGSDEMNIRLWKANAAEKLGVVYSSSQFYELAAFFCPALALGPPPHCNSGPLCQELRYNCCQMY</sequence>
<dbReference type="SMART" id="SM00320">
    <property type="entry name" value="WD40"/>
    <property type="match status" value="2"/>
</dbReference>
<evidence type="ECO:0000256" key="1">
    <source>
        <dbReference type="PROSITE-ProRule" id="PRU00221"/>
    </source>
</evidence>
<dbReference type="InterPro" id="IPR015943">
    <property type="entry name" value="WD40/YVTN_repeat-like_dom_sf"/>
</dbReference>
<dbReference type="SUPFAM" id="SSF50998">
    <property type="entry name" value="Quinoprotein alcohol dehydrogenase-like"/>
    <property type="match status" value="1"/>
</dbReference>
<protein>
    <submittedName>
        <fullName evidence="2">DDB1- and CUL4-associated factor 13</fullName>
    </submittedName>
</protein>
<feature type="repeat" description="WD" evidence="1">
    <location>
        <begin position="44"/>
        <end position="85"/>
    </location>
</feature>
<evidence type="ECO:0000313" key="2">
    <source>
        <dbReference type="EMBL" id="MEQ2199434.1"/>
    </source>
</evidence>
<dbReference type="EMBL" id="JAHRIN010025280">
    <property type="protein sequence ID" value="MEQ2199434.1"/>
    <property type="molecule type" value="Genomic_DNA"/>
</dbReference>
<gene>
    <name evidence="2" type="primary">DCAF13</name>
    <name evidence="2" type="ORF">XENOCAPTIV_027575</name>
</gene>
<feature type="repeat" description="WD" evidence="1">
    <location>
        <begin position="87"/>
        <end position="128"/>
    </location>
</feature>
<dbReference type="PROSITE" id="PS50082">
    <property type="entry name" value="WD_REPEATS_2"/>
    <property type="match status" value="2"/>
</dbReference>
<dbReference type="Pfam" id="PF00400">
    <property type="entry name" value="WD40"/>
    <property type="match status" value="2"/>
</dbReference>
<reference evidence="2 3" key="1">
    <citation type="submission" date="2021-06" db="EMBL/GenBank/DDBJ databases">
        <authorList>
            <person name="Palmer J.M."/>
        </authorList>
    </citation>
    <scope>NUCLEOTIDE SEQUENCE [LARGE SCALE GENOMIC DNA]</scope>
    <source>
        <strain evidence="2 3">XC_2019</strain>
        <tissue evidence="2">Muscle</tissue>
    </source>
</reference>